<dbReference type="PANTHER" id="PTHR30489:SF0">
    <property type="entry name" value="LIPOPROTEIN-RELEASING SYSTEM TRANSMEMBRANE PROTEIN LOLE"/>
    <property type="match status" value="1"/>
</dbReference>
<evidence type="ECO:0000256" key="1">
    <source>
        <dbReference type="ARBA" id="ARBA00004651"/>
    </source>
</evidence>
<evidence type="ECO:0000256" key="7">
    <source>
        <dbReference type="SAM" id="Phobius"/>
    </source>
</evidence>
<proteinExistence type="inferred from homology"/>
<feature type="domain" description="ABC3 transporter permease C-terminal" evidence="8">
    <location>
        <begin position="30"/>
        <end position="113"/>
    </location>
</feature>
<protein>
    <submittedName>
        <fullName evidence="9">Lipoprotein-releasing system transmembrane protein LolE</fullName>
    </submittedName>
</protein>
<keyword evidence="9" id="KW-0449">Lipoprotein</keyword>
<feature type="transmembrane region" description="Helical" evidence="7">
    <location>
        <begin position="25"/>
        <end position="51"/>
    </location>
</feature>
<organism evidence="9 10">
    <name type="scientific">Paraburkholderia domus</name>
    <dbReference type="NCBI Taxonomy" id="2793075"/>
    <lineage>
        <taxon>Bacteria</taxon>
        <taxon>Pseudomonadati</taxon>
        <taxon>Pseudomonadota</taxon>
        <taxon>Betaproteobacteria</taxon>
        <taxon>Burkholderiales</taxon>
        <taxon>Burkholderiaceae</taxon>
        <taxon>Paraburkholderia</taxon>
    </lineage>
</organism>
<evidence type="ECO:0000256" key="3">
    <source>
        <dbReference type="ARBA" id="ARBA00022475"/>
    </source>
</evidence>
<evidence type="ECO:0000256" key="5">
    <source>
        <dbReference type="ARBA" id="ARBA00022989"/>
    </source>
</evidence>
<evidence type="ECO:0000313" key="10">
    <source>
        <dbReference type="Proteomes" id="UP000675121"/>
    </source>
</evidence>
<dbReference type="AlphaFoldDB" id="A0A9N8MT91"/>
<evidence type="ECO:0000256" key="6">
    <source>
        <dbReference type="ARBA" id="ARBA00023136"/>
    </source>
</evidence>
<comment type="similarity">
    <text evidence="2">Belongs to the ABC-4 integral membrane protein family. LolC/E subfamily.</text>
</comment>
<accession>A0A9N8MT91</accession>
<reference evidence="9" key="1">
    <citation type="submission" date="2021-02" db="EMBL/GenBank/DDBJ databases">
        <authorList>
            <person name="Vanwijnsberghe S."/>
        </authorList>
    </citation>
    <scope>NUCLEOTIDE SEQUENCE</scope>
    <source>
        <strain evidence="9">R-70211</strain>
    </source>
</reference>
<keyword evidence="5 7" id="KW-1133">Transmembrane helix</keyword>
<name>A0A9N8MT91_9BURK</name>
<dbReference type="Proteomes" id="UP000675121">
    <property type="component" value="Unassembled WGS sequence"/>
</dbReference>
<comment type="caution">
    <text evidence="9">The sequence shown here is derived from an EMBL/GenBank/DDBJ whole genome shotgun (WGS) entry which is preliminary data.</text>
</comment>
<evidence type="ECO:0000256" key="4">
    <source>
        <dbReference type="ARBA" id="ARBA00022692"/>
    </source>
</evidence>
<dbReference type="GO" id="GO:0044874">
    <property type="term" value="P:lipoprotein localization to outer membrane"/>
    <property type="evidence" value="ECO:0007669"/>
    <property type="project" value="TreeGrafter"/>
</dbReference>
<dbReference type="InterPro" id="IPR051447">
    <property type="entry name" value="Lipoprotein-release_system"/>
</dbReference>
<evidence type="ECO:0000259" key="8">
    <source>
        <dbReference type="Pfam" id="PF02687"/>
    </source>
</evidence>
<keyword evidence="3" id="KW-1003">Cell membrane</keyword>
<evidence type="ECO:0000313" key="9">
    <source>
        <dbReference type="EMBL" id="CAE6902092.1"/>
    </source>
</evidence>
<keyword evidence="4 7" id="KW-0812">Transmembrane</keyword>
<sequence>MHAYVRDWTQQNKTWFVAEQLQKRMLFPILMLIVSVTAFNLVSSLVMSVTHKQADIAILRTLGAQPGSIMKIFVVQGTTIGFVGTMTGVFVGCPIAWSIPWFLPAVEHILSIQLLTPSVYFLSELPSKLARPT</sequence>
<dbReference type="InterPro" id="IPR003838">
    <property type="entry name" value="ABC3_permease_C"/>
</dbReference>
<keyword evidence="10" id="KW-1185">Reference proteome</keyword>
<gene>
    <name evidence="9" type="primary">lolE_2</name>
    <name evidence="9" type="ORF">R70211_03362</name>
</gene>
<evidence type="ECO:0000256" key="2">
    <source>
        <dbReference type="ARBA" id="ARBA00005236"/>
    </source>
</evidence>
<dbReference type="GO" id="GO:0098797">
    <property type="term" value="C:plasma membrane protein complex"/>
    <property type="evidence" value="ECO:0007669"/>
    <property type="project" value="TreeGrafter"/>
</dbReference>
<dbReference type="EMBL" id="CAJNAS010000008">
    <property type="protein sequence ID" value="CAE6902092.1"/>
    <property type="molecule type" value="Genomic_DNA"/>
</dbReference>
<keyword evidence="6 7" id="KW-0472">Membrane</keyword>
<dbReference type="PANTHER" id="PTHR30489">
    <property type="entry name" value="LIPOPROTEIN-RELEASING SYSTEM TRANSMEMBRANE PROTEIN LOLE"/>
    <property type="match status" value="1"/>
</dbReference>
<feature type="transmembrane region" description="Helical" evidence="7">
    <location>
        <begin position="72"/>
        <end position="99"/>
    </location>
</feature>
<dbReference type="Pfam" id="PF02687">
    <property type="entry name" value="FtsX"/>
    <property type="match status" value="1"/>
</dbReference>
<comment type="subcellular location">
    <subcellularLocation>
        <location evidence="1">Cell membrane</location>
        <topology evidence="1">Multi-pass membrane protein</topology>
    </subcellularLocation>
</comment>